<evidence type="ECO:0000313" key="11">
    <source>
        <dbReference type="Proteomes" id="UP000179807"/>
    </source>
</evidence>
<feature type="compositionally biased region" description="Low complexity" evidence="7">
    <location>
        <begin position="13"/>
        <end position="22"/>
    </location>
</feature>
<sequence length="536" mass="61380">MSKAPYVPPHLRAQQAANQSAPPSEPQFSPAQIIKTQQQQNPYRQENLSQNNQQQSQEQQYPAYRQQQYNQRSMNSADYGNNRNKNNYNYPNSKPQSNFISDEKIIQMFNENTENTDMSVYEDAQVVVHSNLRIDPISEFPCSGIDNQILFNVAQSGYKFPTSVQKYAIPYIFSDSDLIVTAQTGSGKTAAFMLPVITKILNERRSRFPYVVVLVPTRELAIQIYKETQKFCTRAPIKSFLVYGGEKIQYQINQLRYGCDILIATPGRLIDIMERNELSLRNVKYLILDEADRMLDMGFDPQIRRVINEFDMPPPDYRQTLLFSATFPEAVQDLAQSFMKADNTRIEVGIQDAPSLIEQRFIYVSDRSKLSKLMEIIGEMDEQQTLVFAERRNAVDNIEDFLFEEGCHVVAIHGERDMENRQAALRGFTTGRAKIMVATDVAARGLDIPNVAHIINLDLPTDLDTYTHRIGRTGRAGNRGLATSFWNENNTTFLNNFINHLHEARLPIPEGLEEFEAERSSGYRRRGGRGAQKYSY</sequence>
<dbReference type="Pfam" id="PF00271">
    <property type="entry name" value="Helicase_C"/>
    <property type="match status" value="1"/>
</dbReference>
<dbReference type="SMART" id="SM00490">
    <property type="entry name" value="HELICc"/>
    <property type="match status" value="1"/>
</dbReference>
<evidence type="ECO:0000256" key="3">
    <source>
        <dbReference type="ARBA" id="ARBA00022801"/>
    </source>
</evidence>
<evidence type="ECO:0000259" key="9">
    <source>
        <dbReference type="PROSITE" id="PS51194"/>
    </source>
</evidence>
<comment type="caution">
    <text evidence="10">The sequence shown here is derived from an EMBL/GenBank/DDBJ whole genome shotgun (WGS) entry which is preliminary data.</text>
</comment>
<feature type="region of interest" description="Disordered" evidence="7">
    <location>
        <begin position="1"/>
        <end position="97"/>
    </location>
</feature>
<dbReference type="Gene3D" id="3.40.50.300">
    <property type="entry name" value="P-loop containing nucleotide triphosphate hydrolases"/>
    <property type="match status" value="2"/>
</dbReference>
<keyword evidence="3 6" id="KW-0378">Hydrolase</keyword>
<dbReference type="GO" id="GO:0005524">
    <property type="term" value="F:ATP binding"/>
    <property type="evidence" value="ECO:0007669"/>
    <property type="project" value="UniProtKB-KW"/>
</dbReference>
<feature type="compositionally biased region" description="Polar residues" evidence="7">
    <location>
        <begin position="34"/>
        <end position="43"/>
    </location>
</feature>
<feature type="compositionally biased region" description="Low complexity" evidence="7">
    <location>
        <begin position="81"/>
        <end position="97"/>
    </location>
</feature>
<keyword evidence="2 6" id="KW-0547">Nucleotide-binding</keyword>
<gene>
    <name evidence="10" type="primary">DED1</name>
    <name evidence="10" type="ORF">TRFO_02452</name>
</gene>
<dbReference type="SUPFAM" id="SSF52540">
    <property type="entry name" value="P-loop containing nucleoside triphosphate hydrolases"/>
    <property type="match status" value="1"/>
</dbReference>
<dbReference type="InterPro" id="IPR011545">
    <property type="entry name" value="DEAD/DEAH_box_helicase_dom"/>
</dbReference>
<dbReference type="EC" id="3.6.4.13" evidence="1"/>
<dbReference type="Pfam" id="PF00270">
    <property type="entry name" value="DEAD"/>
    <property type="match status" value="1"/>
</dbReference>
<accession>A0A1J4J3F9</accession>
<dbReference type="SMART" id="SM00487">
    <property type="entry name" value="DEXDc"/>
    <property type="match status" value="1"/>
</dbReference>
<dbReference type="OrthoDB" id="196131at2759"/>
<organism evidence="10 11">
    <name type="scientific">Tritrichomonas foetus</name>
    <dbReference type="NCBI Taxonomy" id="1144522"/>
    <lineage>
        <taxon>Eukaryota</taxon>
        <taxon>Metamonada</taxon>
        <taxon>Parabasalia</taxon>
        <taxon>Tritrichomonadida</taxon>
        <taxon>Tritrichomonadidae</taxon>
        <taxon>Tritrichomonas</taxon>
    </lineage>
</organism>
<proteinExistence type="inferred from homology"/>
<protein>
    <recommendedName>
        <fullName evidence="1">RNA helicase</fullName>
        <ecNumber evidence="1">3.6.4.13</ecNumber>
    </recommendedName>
</protein>
<dbReference type="AlphaFoldDB" id="A0A1J4J3F9"/>
<keyword evidence="4 6" id="KW-0347">Helicase</keyword>
<feature type="compositionally biased region" description="Low complexity" evidence="7">
    <location>
        <begin position="44"/>
        <end position="72"/>
    </location>
</feature>
<feature type="domain" description="Helicase C-terminal" evidence="9">
    <location>
        <begin position="372"/>
        <end position="516"/>
    </location>
</feature>
<dbReference type="CDD" id="cd18787">
    <property type="entry name" value="SF2_C_DEAD"/>
    <property type="match status" value="1"/>
</dbReference>
<evidence type="ECO:0000259" key="8">
    <source>
        <dbReference type="PROSITE" id="PS51192"/>
    </source>
</evidence>
<dbReference type="PROSITE" id="PS51192">
    <property type="entry name" value="HELICASE_ATP_BIND_1"/>
    <property type="match status" value="1"/>
</dbReference>
<dbReference type="InterPro" id="IPR000629">
    <property type="entry name" value="RNA-helicase_DEAD-box_CS"/>
</dbReference>
<dbReference type="GO" id="GO:0016787">
    <property type="term" value="F:hydrolase activity"/>
    <property type="evidence" value="ECO:0007669"/>
    <property type="project" value="UniProtKB-KW"/>
</dbReference>
<dbReference type="InterPro" id="IPR014001">
    <property type="entry name" value="Helicase_ATP-bd"/>
</dbReference>
<keyword evidence="11" id="KW-1185">Reference proteome</keyword>
<feature type="domain" description="Helicase ATP-binding" evidence="8">
    <location>
        <begin position="169"/>
        <end position="345"/>
    </location>
</feature>
<dbReference type="VEuPathDB" id="TrichDB:TRFO_02452"/>
<dbReference type="GeneID" id="94825396"/>
<dbReference type="PROSITE" id="PS51194">
    <property type="entry name" value="HELICASE_CTER"/>
    <property type="match status" value="1"/>
</dbReference>
<dbReference type="RefSeq" id="XP_068347027.1">
    <property type="nucleotide sequence ID" value="XM_068490692.1"/>
</dbReference>
<evidence type="ECO:0000256" key="7">
    <source>
        <dbReference type="SAM" id="MobiDB-lite"/>
    </source>
</evidence>
<keyword evidence="5 6" id="KW-0067">ATP-binding</keyword>
<evidence type="ECO:0000256" key="1">
    <source>
        <dbReference type="ARBA" id="ARBA00012552"/>
    </source>
</evidence>
<name>A0A1J4J3F9_9EUKA</name>
<evidence type="ECO:0000256" key="2">
    <source>
        <dbReference type="ARBA" id="ARBA00022741"/>
    </source>
</evidence>
<evidence type="ECO:0000256" key="6">
    <source>
        <dbReference type="RuleBase" id="RU000492"/>
    </source>
</evidence>
<comment type="similarity">
    <text evidence="6">Belongs to the DEAD box helicase family.</text>
</comment>
<dbReference type="InterPro" id="IPR001650">
    <property type="entry name" value="Helicase_C-like"/>
</dbReference>
<dbReference type="GO" id="GO:0003724">
    <property type="term" value="F:RNA helicase activity"/>
    <property type="evidence" value="ECO:0007669"/>
    <property type="project" value="UniProtKB-EC"/>
</dbReference>
<dbReference type="EMBL" id="MLAK01001370">
    <property type="protein sequence ID" value="OHS93890.1"/>
    <property type="molecule type" value="Genomic_DNA"/>
</dbReference>
<dbReference type="GO" id="GO:0003676">
    <property type="term" value="F:nucleic acid binding"/>
    <property type="evidence" value="ECO:0007669"/>
    <property type="project" value="InterPro"/>
</dbReference>
<dbReference type="InterPro" id="IPR027417">
    <property type="entry name" value="P-loop_NTPase"/>
</dbReference>
<reference evidence="10" key="1">
    <citation type="submission" date="2016-10" db="EMBL/GenBank/DDBJ databases">
        <authorList>
            <person name="Benchimol M."/>
            <person name="Almeida L.G."/>
            <person name="Vasconcelos A.T."/>
            <person name="Perreira-Neves A."/>
            <person name="Rosa I.A."/>
            <person name="Tasca T."/>
            <person name="Bogo M.R."/>
            <person name="de Souza W."/>
        </authorList>
    </citation>
    <scope>NUCLEOTIDE SEQUENCE [LARGE SCALE GENOMIC DNA]</scope>
    <source>
        <strain evidence="10">K</strain>
    </source>
</reference>
<evidence type="ECO:0000256" key="4">
    <source>
        <dbReference type="ARBA" id="ARBA00022806"/>
    </source>
</evidence>
<dbReference type="PROSITE" id="PS00039">
    <property type="entry name" value="DEAD_ATP_HELICASE"/>
    <property type="match status" value="1"/>
</dbReference>
<evidence type="ECO:0000313" key="10">
    <source>
        <dbReference type="EMBL" id="OHS93890.1"/>
    </source>
</evidence>
<dbReference type="Proteomes" id="UP000179807">
    <property type="component" value="Unassembled WGS sequence"/>
</dbReference>
<dbReference type="PANTHER" id="PTHR47958">
    <property type="entry name" value="ATP-DEPENDENT RNA HELICASE DBP3"/>
    <property type="match status" value="1"/>
</dbReference>
<evidence type="ECO:0000256" key="5">
    <source>
        <dbReference type="ARBA" id="ARBA00022840"/>
    </source>
</evidence>